<accession>A0AAW0I7H5</accession>
<keyword evidence="2" id="KW-1185">Reference proteome</keyword>
<protein>
    <submittedName>
        <fullName evidence="1">Uncharacterized protein</fullName>
    </submittedName>
</protein>
<reference evidence="1 2" key="1">
    <citation type="journal article" date="2023" name="bioRxiv">
        <title>Conserved and derived expression patterns and positive selection on dental genes reveal complex evolutionary context of ever-growing rodent molars.</title>
        <authorList>
            <person name="Calamari Z.T."/>
            <person name="Song A."/>
            <person name="Cohen E."/>
            <person name="Akter M."/>
            <person name="Roy R.D."/>
            <person name="Hallikas O."/>
            <person name="Christensen M.M."/>
            <person name="Li P."/>
            <person name="Marangoni P."/>
            <person name="Jernvall J."/>
            <person name="Klein O.D."/>
        </authorList>
    </citation>
    <scope>NUCLEOTIDE SEQUENCE [LARGE SCALE GENOMIC DNA]</scope>
    <source>
        <strain evidence="1">V071</strain>
    </source>
</reference>
<name>A0AAW0I7H5_MYOGA</name>
<dbReference type="EMBL" id="JBBHLL010000198">
    <property type="protein sequence ID" value="KAK7810378.1"/>
    <property type="molecule type" value="Genomic_DNA"/>
</dbReference>
<comment type="caution">
    <text evidence="1">The sequence shown here is derived from an EMBL/GenBank/DDBJ whole genome shotgun (WGS) entry which is preliminary data.</text>
</comment>
<gene>
    <name evidence="1" type="ORF">U0070_022141</name>
</gene>
<evidence type="ECO:0000313" key="1">
    <source>
        <dbReference type="EMBL" id="KAK7810378.1"/>
    </source>
</evidence>
<dbReference type="AlphaFoldDB" id="A0AAW0I7H5"/>
<sequence>MWATSLEKARMVVQSPSLAHLGEAKQLMEAEICSSGILNKGEVVEKNEEKEVVEEEEKISLNPKLTLSRWEGSHKAAWTNLHGFRLHGYDSNVEESLSLGQELEESHIPHCFEEALGFHHLMQLFALKLSCFASGLWRLARKSEEVGSFILHSQYPYGPGVRYPGKEVKIHHLPSGGSPLRTTLHGRCNICPWLTAWRLRNTILKSKGQMRKLSKVIIEAVHTARATFRNKITKSFTRIRELWTTGQDEKVESGQFKEYVFKSKTRKPRAVEWLAEKPCLAPQTSLEQ</sequence>
<organism evidence="1 2">
    <name type="scientific">Myodes glareolus</name>
    <name type="common">Bank vole</name>
    <name type="synonym">Clethrionomys glareolus</name>
    <dbReference type="NCBI Taxonomy" id="447135"/>
    <lineage>
        <taxon>Eukaryota</taxon>
        <taxon>Metazoa</taxon>
        <taxon>Chordata</taxon>
        <taxon>Craniata</taxon>
        <taxon>Vertebrata</taxon>
        <taxon>Euteleostomi</taxon>
        <taxon>Mammalia</taxon>
        <taxon>Eutheria</taxon>
        <taxon>Euarchontoglires</taxon>
        <taxon>Glires</taxon>
        <taxon>Rodentia</taxon>
        <taxon>Myomorpha</taxon>
        <taxon>Muroidea</taxon>
        <taxon>Cricetidae</taxon>
        <taxon>Arvicolinae</taxon>
        <taxon>Myodes</taxon>
    </lineage>
</organism>
<dbReference type="Proteomes" id="UP001488838">
    <property type="component" value="Unassembled WGS sequence"/>
</dbReference>
<proteinExistence type="predicted"/>
<evidence type="ECO:0000313" key="2">
    <source>
        <dbReference type="Proteomes" id="UP001488838"/>
    </source>
</evidence>
<feature type="non-terminal residue" evidence="1">
    <location>
        <position position="288"/>
    </location>
</feature>